<accession>A0AC61U7A8</accession>
<protein>
    <submittedName>
        <fullName evidence="1">Uncharacterized protein</fullName>
    </submittedName>
</protein>
<evidence type="ECO:0000313" key="1">
    <source>
        <dbReference type="EMBL" id="UUZ45839.1"/>
    </source>
</evidence>
<reference evidence="1" key="1">
    <citation type="submission" date="2021-11" db="EMBL/GenBank/DDBJ databases">
        <title>Study of the species diversity of bacterial strains isolated from a unique natural object - Shulgan-Tash cave (Bashkiria).</title>
        <authorList>
            <person name="Sazanova A.L."/>
            <person name="Chirak E.R."/>
            <person name="Safronova V.I."/>
        </authorList>
    </citation>
    <scope>NUCLEOTIDE SEQUENCE</scope>
    <source>
        <strain evidence="1">P1</strain>
    </source>
</reference>
<organism evidence="1 2">
    <name type="scientific">Janibacter limosus</name>
    <dbReference type="NCBI Taxonomy" id="53458"/>
    <lineage>
        <taxon>Bacteria</taxon>
        <taxon>Bacillati</taxon>
        <taxon>Actinomycetota</taxon>
        <taxon>Actinomycetes</taxon>
        <taxon>Micrococcales</taxon>
        <taxon>Intrasporangiaceae</taxon>
        <taxon>Janibacter</taxon>
    </lineage>
</organism>
<evidence type="ECO:0000313" key="2">
    <source>
        <dbReference type="Proteomes" id="UP001059663"/>
    </source>
</evidence>
<gene>
    <name evidence="1" type="ORF">LP422_07950</name>
</gene>
<dbReference type="Proteomes" id="UP001059663">
    <property type="component" value="Chromosome"/>
</dbReference>
<proteinExistence type="predicted"/>
<dbReference type="EMBL" id="CP087977">
    <property type="protein sequence ID" value="UUZ45839.1"/>
    <property type="molecule type" value="Genomic_DNA"/>
</dbReference>
<name>A0AC61U7A8_9MICO</name>
<sequence length="202" mass="20604">MSQSTVATTVARRAPASRQRASLQVVTPTDRAGSVWFPVVCVALLLAGPAAVLGFNTSMAQDSFKVSALESRSATPADNEDALAQSINSKAAPQRLAVRADELGMVPASSAAFIDIDKDKVLGVAEVSKASDGFNVGGAATSTADEPSASAKAKADKAKADKAKSPTKSKADKAKSPTKSKADKAKSPTKSKAAKKNSSAKN</sequence>